<organism evidence="1 2">
    <name type="scientific">Comamonas testosteroni</name>
    <name type="common">Pseudomonas testosteroni</name>
    <dbReference type="NCBI Taxonomy" id="285"/>
    <lineage>
        <taxon>Bacteria</taxon>
        <taxon>Pseudomonadati</taxon>
        <taxon>Pseudomonadota</taxon>
        <taxon>Betaproteobacteria</taxon>
        <taxon>Burkholderiales</taxon>
        <taxon>Comamonadaceae</taxon>
        <taxon>Comamonas</taxon>
    </lineage>
</organism>
<reference evidence="1 2" key="1">
    <citation type="submission" date="2013-09" db="EMBL/GenBank/DDBJ databases">
        <title>High correlation between genotypes and phenotypes of environmental bacteria Comamonas testosteroni strains.</title>
        <authorList>
            <person name="Liu L."/>
            <person name="Zhu W."/>
            <person name="Xia X."/>
            <person name="Xu B."/>
            <person name="Luo M."/>
            <person name="Wang G."/>
        </authorList>
    </citation>
    <scope>NUCLEOTIDE SEQUENCE [LARGE SCALE GENOMIC DNA]</scope>
    <source>
        <strain evidence="1 2">JL40</strain>
    </source>
</reference>
<gene>
    <name evidence="1" type="ORF">P353_08300</name>
</gene>
<dbReference type="AlphaFoldDB" id="A0A096HPF4"/>
<comment type="caution">
    <text evidence="1">The sequence shown here is derived from an EMBL/GenBank/DDBJ whole genome shotgun (WGS) entry which is preliminary data.</text>
</comment>
<dbReference type="Proteomes" id="UP000029553">
    <property type="component" value="Unassembled WGS sequence"/>
</dbReference>
<evidence type="ECO:0000313" key="2">
    <source>
        <dbReference type="Proteomes" id="UP000029553"/>
    </source>
</evidence>
<dbReference type="Gene3D" id="1.20.58.760">
    <property type="entry name" value="Peptidase M41"/>
    <property type="match status" value="1"/>
</dbReference>
<dbReference type="InterPro" id="IPR049500">
    <property type="entry name" value="Peptidase_M50B-like"/>
</dbReference>
<dbReference type="GO" id="GO:0005524">
    <property type="term" value="F:ATP binding"/>
    <property type="evidence" value="ECO:0007669"/>
    <property type="project" value="InterPro"/>
</dbReference>
<dbReference type="GO" id="GO:0004176">
    <property type="term" value="F:ATP-dependent peptidase activity"/>
    <property type="evidence" value="ECO:0007669"/>
    <property type="project" value="InterPro"/>
</dbReference>
<dbReference type="Pfam" id="PF13398">
    <property type="entry name" value="Peptidase_M50B"/>
    <property type="match status" value="1"/>
</dbReference>
<dbReference type="EMBL" id="AWOR01000037">
    <property type="protein sequence ID" value="KGH30852.1"/>
    <property type="molecule type" value="Genomic_DNA"/>
</dbReference>
<accession>A0A096HPF4</accession>
<name>A0A096HPF4_COMTE</name>
<dbReference type="SUPFAM" id="SSF140990">
    <property type="entry name" value="FtsH protease domain-like"/>
    <property type="match status" value="1"/>
</dbReference>
<dbReference type="GO" id="GO:0006508">
    <property type="term" value="P:proteolysis"/>
    <property type="evidence" value="ECO:0007669"/>
    <property type="project" value="InterPro"/>
</dbReference>
<evidence type="ECO:0000313" key="1">
    <source>
        <dbReference type="EMBL" id="KGH30852.1"/>
    </source>
</evidence>
<evidence type="ECO:0008006" key="3">
    <source>
        <dbReference type="Google" id="ProtNLM"/>
    </source>
</evidence>
<proteinExistence type="predicted"/>
<dbReference type="InterPro" id="IPR037219">
    <property type="entry name" value="Peptidase_M41-like"/>
</dbReference>
<sequence>MTQRSQLEITAYHEAGHAVMAMSCGFHVTEISIEASENGQGHTAWQTPMSMAVAARVGTIMTLASGMAADYLHCKSLYGEDRQEALLGYKGDEQDANIHLSEIGQEWAFEYYVGLALRHLKQDEVWQYVKQIAELLKESRLINGRETLHRVAQQIPKIPAQTLETYKFIVEDMYKLEQIHAERN</sequence>
<protein>
    <recommendedName>
        <fullName evidence="3">Peptidase M41 domain-containing protein</fullName>
    </recommendedName>
</protein>
<dbReference type="GO" id="GO:0004222">
    <property type="term" value="F:metalloendopeptidase activity"/>
    <property type="evidence" value="ECO:0007669"/>
    <property type="project" value="InterPro"/>
</dbReference>
<dbReference type="RefSeq" id="WP_034367639.1">
    <property type="nucleotide sequence ID" value="NZ_AWOR01000037.1"/>
</dbReference>